<dbReference type="Proteomes" id="UP000821845">
    <property type="component" value="Chromosome 7"/>
</dbReference>
<evidence type="ECO:0000313" key="2">
    <source>
        <dbReference type="Proteomes" id="UP000821845"/>
    </source>
</evidence>
<gene>
    <name evidence="1" type="ORF">HPB50_003387</name>
</gene>
<reference evidence="1" key="1">
    <citation type="submission" date="2020-05" db="EMBL/GenBank/DDBJ databases">
        <title>Large-scale comparative analyses of tick genomes elucidate their genetic diversity and vector capacities.</title>
        <authorList>
            <person name="Jia N."/>
            <person name="Wang J."/>
            <person name="Shi W."/>
            <person name="Du L."/>
            <person name="Sun Y."/>
            <person name="Zhan W."/>
            <person name="Jiang J."/>
            <person name="Wang Q."/>
            <person name="Zhang B."/>
            <person name="Ji P."/>
            <person name="Sakyi L.B."/>
            <person name="Cui X."/>
            <person name="Yuan T."/>
            <person name="Jiang B."/>
            <person name="Yang W."/>
            <person name="Lam T.T.-Y."/>
            <person name="Chang Q."/>
            <person name="Ding S."/>
            <person name="Wang X."/>
            <person name="Zhu J."/>
            <person name="Ruan X."/>
            <person name="Zhao L."/>
            <person name="Wei J."/>
            <person name="Que T."/>
            <person name="Du C."/>
            <person name="Cheng J."/>
            <person name="Dai P."/>
            <person name="Han X."/>
            <person name="Huang E."/>
            <person name="Gao Y."/>
            <person name="Liu J."/>
            <person name="Shao H."/>
            <person name="Ye R."/>
            <person name="Li L."/>
            <person name="Wei W."/>
            <person name="Wang X."/>
            <person name="Wang C."/>
            <person name="Yang T."/>
            <person name="Huo Q."/>
            <person name="Li W."/>
            <person name="Guo W."/>
            <person name="Chen H."/>
            <person name="Zhou L."/>
            <person name="Ni X."/>
            <person name="Tian J."/>
            <person name="Zhou Y."/>
            <person name="Sheng Y."/>
            <person name="Liu T."/>
            <person name="Pan Y."/>
            <person name="Xia L."/>
            <person name="Li J."/>
            <person name="Zhao F."/>
            <person name="Cao W."/>
        </authorList>
    </citation>
    <scope>NUCLEOTIDE SEQUENCE</scope>
    <source>
        <strain evidence="1">Hyas-2018</strain>
    </source>
</reference>
<dbReference type="EMBL" id="CM023487">
    <property type="protein sequence ID" value="KAH6925296.1"/>
    <property type="molecule type" value="Genomic_DNA"/>
</dbReference>
<name>A0ACB7RUF4_HYAAI</name>
<sequence length="443" mass="48506">MRSKEEEDPSNLLASNPWGCRFRPLACQGAKHVLDLVSLVAWLSADDLAADGGRGLYPPVEASAHSVPVQNVALGCDGILFVFGIESLRLRGMLVPWTLFVPKLTIAGFESLRTVRQSGIASASLIAKFWACVDDSHRMLPDVVLEVQPQNSERLHVRHRRSDLGYHVDSPEFVMSTSSGSGNCEDDKKVKSTDVVESSKPSVTWTAEKYHVKNWSEDLVKDNIFSLDVIKELLVLSKEELTHLYNLRQAKKGHLAIVARSIESTSLSEKIEAFFRWLGNAIYEVFKAAIFDFADAIVLIVKWLKGAQFPYYAAAASNSPMPGVLLSMLLQDMIKTSGQRLKAENIHVIGFSLGAHAAGFCGRHFYKNTKTKLGRITGLDPAGPLFQGTPVALSYKDANFVDVIHTNAGSFAELKLGIKGPIGHVDFYPNGGSEQPGCNALHA</sequence>
<organism evidence="1 2">
    <name type="scientific">Hyalomma asiaticum</name>
    <name type="common">Tick</name>
    <dbReference type="NCBI Taxonomy" id="266040"/>
    <lineage>
        <taxon>Eukaryota</taxon>
        <taxon>Metazoa</taxon>
        <taxon>Ecdysozoa</taxon>
        <taxon>Arthropoda</taxon>
        <taxon>Chelicerata</taxon>
        <taxon>Arachnida</taxon>
        <taxon>Acari</taxon>
        <taxon>Parasitiformes</taxon>
        <taxon>Ixodida</taxon>
        <taxon>Ixodoidea</taxon>
        <taxon>Ixodidae</taxon>
        <taxon>Hyalomminae</taxon>
        <taxon>Hyalomma</taxon>
    </lineage>
</organism>
<protein>
    <submittedName>
        <fullName evidence="1">Uncharacterized protein</fullName>
    </submittedName>
</protein>
<proteinExistence type="predicted"/>
<evidence type="ECO:0000313" key="1">
    <source>
        <dbReference type="EMBL" id="KAH6925296.1"/>
    </source>
</evidence>
<comment type="caution">
    <text evidence="1">The sequence shown here is derived from an EMBL/GenBank/DDBJ whole genome shotgun (WGS) entry which is preliminary data.</text>
</comment>
<keyword evidence="2" id="KW-1185">Reference proteome</keyword>
<accession>A0ACB7RUF4</accession>